<comment type="subcellular location">
    <subcellularLocation>
        <location evidence="1">Nucleus</location>
    </subcellularLocation>
</comment>
<evidence type="ECO:0000256" key="8">
    <source>
        <dbReference type="ARBA" id="ARBA00043957"/>
    </source>
</evidence>
<protein>
    <recommendedName>
        <fullName evidence="9">Exosome complex component 10 homolog</fullName>
    </recommendedName>
</protein>
<dbReference type="Pfam" id="PF00570">
    <property type="entry name" value="HRDC"/>
    <property type="match status" value="1"/>
</dbReference>
<dbReference type="Proteomes" id="UP001152759">
    <property type="component" value="Chromosome 2"/>
</dbReference>
<dbReference type="KEGG" id="btab:109034244"/>
<dbReference type="InterPro" id="IPR036397">
    <property type="entry name" value="RNaseH_sf"/>
</dbReference>
<keyword evidence="15" id="KW-1185">Reference proteome</keyword>
<evidence type="ECO:0000256" key="11">
    <source>
        <dbReference type="SAM" id="MobiDB-lite"/>
    </source>
</evidence>
<gene>
    <name evidence="14" type="ORF">BEMITA_LOCUS4523</name>
</gene>
<dbReference type="Gene3D" id="3.30.420.10">
    <property type="entry name" value="Ribonuclease H-like superfamily/Ribonuclease H"/>
    <property type="match status" value="1"/>
</dbReference>
<keyword evidence="4" id="KW-0378">Hydrolase</keyword>
<dbReference type="GO" id="GO:0003727">
    <property type="term" value="F:single-stranded RNA binding"/>
    <property type="evidence" value="ECO:0007669"/>
    <property type="project" value="TreeGrafter"/>
</dbReference>
<evidence type="ECO:0000313" key="14">
    <source>
        <dbReference type="EMBL" id="CAH0385281.1"/>
    </source>
</evidence>
<organism evidence="14 15">
    <name type="scientific">Bemisia tabaci</name>
    <name type="common">Sweetpotato whitefly</name>
    <name type="synonym">Aleurodes tabaci</name>
    <dbReference type="NCBI Taxonomy" id="7038"/>
    <lineage>
        <taxon>Eukaryota</taxon>
        <taxon>Metazoa</taxon>
        <taxon>Ecdysozoa</taxon>
        <taxon>Arthropoda</taxon>
        <taxon>Hexapoda</taxon>
        <taxon>Insecta</taxon>
        <taxon>Pterygota</taxon>
        <taxon>Neoptera</taxon>
        <taxon>Paraneoptera</taxon>
        <taxon>Hemiptera</taxon>
        <taxon>Sternorrhyncha</taxon>
        <taxon>Aleyrodoidea</taxon>
        <taxon>Aleyrodidae</taxon>
        <taxon>Aleyrodinae</taxon>
        <taxon>Bemisia</taxon>
    </lineage>
</organism>
<dbReference type="SMART" id="SM00474">
    <property type="entry name" value="35EXOc"/>
    <property type="match status" value="1"/>
</dbReference>
<keyword evidence="6" id="KW-0269">Exonuclease</keyword>
<evidence type="ECO:0000256" key="9">
    <source>
        <dbReference type="ARBA" id="ARBA00070365"/>
    </source>
</evidence>
<evidence type="ECO:0000256" key="6">
    <source>
        <dbReference type="ARBA" id="ARBA00022839"/>
    </source>
</evidence>
<keyword evidence="2" id="KW-0698">rRNA processing</keyword>
<evidence type="ECO:0000256" key="2">
    <source>
        <dbReference type="ARBA" id="ARBA00022552"/>
    </source>
</evidence>
<feature type="compositionally biased region" description="Basic and acidic residues" evidence="11">
    <location>
        <begin position="761"/>
        <end position="770"/>
    </location>
</feature>
<dbReference type="FunFam" id="3.30.420.10:FF:000059">
    <property type="entry name" value="Exosome complex exonuclease Rrp6"/>
    <property type="match status" value="1"/>
</dbReference>
<sequence>MTDDAEDKLPSLPGFDTLQDFFKHGYKTVMEGIRASNNLPTGSKFDMYTSYPDFHHLMKCQGGKVLDLINLLLRHQGISGNIHHRDLEDKFELVVEGNDAILERVGENLDEWNGVRRNNEPAIEGTQAGPVRVSGSWNKNLKTSAVWKERQSNDATQTVRLVTSKVTERPQLKFKDKIDNSSSPWEPKIKEKPNAIKPLAILYEETEFGGCYSHPYEFELEAFNPDDSFISRVTPKKPLPLEKTPFVFVDNEDKLNIMAKYLNSQKEIAIDLEHHNYRSFQGFTCLMQISTRTQDYVIDAIELRDKLHILNESFTNPKIVKVLHGASSDIIWLQRDLGLYIVNMFDTHQAAMLLNFSQLNLAFLLKHYCQVDANKHFQMYDWRIRPLSEEAVKYAREDTHFLLYIYDMMRNALIEAANGQTNLLKSVYSRSTELCKRRYVKSVLTEDGHMDMYRRSKKLFNNKQMYALEQIYRWRDKTARELDESVGYVLPNHMLLHICESLPREMQGILACCNPVPPLVRQNLLELHQIVLKAREQPLIKPIISEETAETHQNRQELALKMESKVNCVHDLVCMKDFRPDLPTLIGKHTEPTSIQDSHQEAVSCVKTPQLSVFCGSDMDTSEDGEEDEEENLASIAAKSIKFASPYQRYKSTKPYLFALEEERKKKEEEKKLAESKRIKTEEESSARMELVEEQISEKLNSIRDQVMNTTSRKRDHSPDEHLSALSSLNDQVGKKKRKAEPLNIRSDERVTSNHNVGLFIKEEKNEISKEAQVSGNPNAAAGQSRKKKEKSQQGNSRPSTISVDYSSINYNEFHSNPAQKSAFLKQIDAKFQSQKKKKGGKFKKSGKGSGKKGGAFKI</sequence>
<keyword evidence="7" id="KW-0539">Nucleus</keyword>
<dbReference type="InterPro" id="IPR010997">
    <property type="entry name" value="HRDC-like_sf"/>
</dbReference>
<feature type="domain" description="3'-5' exonuclease" evidence="13">
    <location>
        <begin position="245"/>
        <end position="414"/>
    </location>
</feature>
<dbReference type="InterPro" id="IPR012588">
    <property type="entry name" value="Exosome-assoc_fac_Rrp6_N"/>
</dbReference>
<evidence type="ECO:0000259" key="13">
    <source>
        <dbReference type="SMART" id="SM00474"/>
    </source>
</evidence>
<reference evidence="14" key="1">
    <citation type="submission" date="2021-12" db="EMBL/GenBank/DDBJ databases">
        <authorList>
            <person name="King R."/>
        </authorList>
    </citation>
    <scope>NUCLEOTIDE SEQUENCE</scope>
</reference>
<feature type="region of interest" description="Disordered" evidence="11">
    <location>
        <begin position="710"/>
        <end position="804"/>
    </location>
</feature>
<dbReference type="CDD" id="cd06147">
    <property type="entry name" value="Rrp6p_like_exo"/>
    <property type="match status" value="1"/>
</dbReference>
<keyword evidence="3" id="KW-0540">Nuclease</keyword>
<dbReference type="InterPro" id="IPR049559">
    <property type="entry name" value="Rrp6p-like_exo"/>
</dbReference>
<name>A0A9P0A409_BEMTA</name>
<proteinExistence type="inferred from homology"/>
<dbReference type="GO" id="GO:0000467">
    <property type="term" value="P:exonucleolytic trimming to generate mature 3'-end of 5.8S rRNA from tricistronic rRNA transcript (SSU-rRNA, 5.8S rRNA, LSU-rRNA)"/>
    <property type="evidence" value="ECO:0007669"/>
    <property type="project" value="InterPro"/>
</dbReference>
<dbReference type="Pfam" id="PF08066">
    <property type="entry name" value="PMC2NT"/>
    <property type="match status" value="1"/>
</dbReference>
<dbReference type="SUPFAM" id="SSF47819">
    <property type="entry name" value="HRDC-like"/>
    <property type="match status" value="1"/>
</dbReference>
<feature type="domain" description="HRDC" evidence="12">
    <location>
        <begin position="461"/>
        <end position="541"/>
    </location>
</feature>
<dbReference type="GO" id="GO:0071035">
    <property type="term" value="P:nuclear polyadenylation-dependent rRNA catabolic process"/>
    <property type="evidence" value="ECO:0007669"/>
    <property type="project" value="TreeGrafter"/>
</dbReference>
<dbReference type="InterPro" id="IPR044876">
    <property type="entry name" value="HRDC_dom_sf"/>
</dbReference>
<feature type="region of interest" description="Disordered" evidence="11">
    <location>
        <begin position="825"/>
        <end position="859"/>
    </location>
</feature>
<keyword evidence="5" id="KW-0271">Exosome</keyword>
<dbReference type="GO" id="GO:0005730">
    <property type="term" value="C:nucleolus"/>
    <property type="evidence" value="ECO:0007669"/>
    <property type="project" value="TreeGrafter"/>
</dbReference>
<evidence type="ECO:0000256" key="10">
    <source>
        <dbReference type="SAM" id="Coils"/>
    </source>
</evidence>
<dbReference type="GO" id="GO:0000175">
    <property type="term" value="F:3'-5'-RNA exonuclease activity"/>
    <property type="evidence" value="ECO:0007669"/>
    <property type="project" value="InterPro"/>
</dbReference>
<feature type="compositionally biased region" description="Basic residues" evidence="11">
    <location>
        <begin position="834"/>
        <end position="851"/>
    </location>
</feature>
<dbReference type="GO" id="GO:0000166">
    <property type="term" value="F:nucleotide binding"/>
    <property type="evidence" value="ECO:0007669"/>
    <property type="project" value="InterPro"/>
</dbReference>
<dbReference type="GO" id="GO:0071038">
    <property type="term" value="P:TRAMP-dependent tRNA surveillance pathway"/>
    <property type="evidence" value="ECO:0007669"/>
    <property type="project" value="TreeGrafter"/>
</dbReference>
<accession>A0A9P0A409</accession>
<dbReference type="AlphaFoldDB" id="A0A9P0A409"/>
<evidence type="ECO:0000313" key="15">
    <source>
        <dbReference type="Proteomes" id="UP001152759"/>
    </source>
</evidence>
<evidence type="ECO:0000256" key="7">
    <source>
        <dbReference type="ARBA" id="ARBA00023242"/>
    </source>
</evidence>
<dbReference type="GO" id="GO:0071036">
    <property type="term" value="P:nuclear polyadenylation-dependent snoRNA catabolic process"/>
    <property type="evidence" value="ECO:0007669"/>
    <property type="project" value="TreeGrafter"/>
</dbReference>
<dbReference type="GO" id="GO:0000176">
    <property type="term" value="C:nuclear exosome (RNase complex)"/>
    <property type="evidence" value="ECO:0007669"/>
    <property type="project" value="InterPro"/>
</dbReference>
<dbReference type="InterPro" id="IPR012337">
    <property type="entry name" value="RNaseH-like_sf"/>
</dbReference>
<dbReference type="FunFam" id="1.10.150.80:FF:000001">
    <property type="entry name" value="Putative exosome component 10"/>
    <property type="match status" value="1"/>
</dbReference>
<dbReference type="GO" id="GO:0071039">
    <property type="term" value="P:nuclear polyadenylation-dependent CUT catabolic process"/>
    <property type="evidence" value="ECO:0007669"/>
    <property type="project" value="TreeGrafter"/>
</dbReference>
<evidence type="ECO:0000256" key="3">
    <source>
        <dbReference type="ARBA" id="ARBA00022722"/>
    </source>
</evidence>
<evidence type="ECO:0000256" key="5">
    <source>
        <dbReference type="ARBA" id="ARBA00022835"/>
    </source>
</evidence>
<dbReference type="InterPro" id="IPR045092">
    <property type="entry name" value="Rrp6-like"/>
</dbReference>
<dbReference type="GO" id="GO:0071040">
    <property type="term" value="P:nuclear polyadenylation-dependent antisense transcript catabolic process"/>
    <property type="evidence" value="ECO:0007669"/>
    <property type="project" value="TreeGrafter"/>
</dbReference>
<comment type="similarity">
    <text evidence="8">Belongs to the exosome component 10/RRP6 family.</text>
</comment>
<dbReference type="PANTHER" id="PTHR12124:SF47">
    <property type="entry name" value="EXOSOME COMPONENT 10"/>
    <property type="match status" value="1"/>
</dbReference>
<dbReference type="SUPFAM" id="SSF53098">
    <property type="entry name" value="Ribonuclease H-like"/>
    <property type="match status" value="1"/>
</dbReference>
<evidence type="ECO:0000256" key="4">
    <source>
        <dbReference type="ARBA" id="ARBA00022801"/>
    </source>
</evidence>
<dbReference type="GO" id="GO:0071037">
    <property type="term" value="P:nuclear polyadenylation-dependent snRNA catabolic process"/>
    <property type="evidence" value="ECO:0007669"/>
    <property type="project" value="TreeGrafter"/>
</dbReference>
<dbReference type="InterPro" id="IPR002121">
    <property type="entry name" value="HRDC_dom"/>
</dbReference>
<evidence type="ECO:0000256" key="1">
    <source>
        <dbReference type="ARBA" id="ARBA00004123"/>
    </source>
</evidence>
<dbReference type="GO" id="GO:0071051">
    <property type="term" value="P:poly(A)-dependent snoRNA 3'-end processing"/>
    <property type="evidence" value="ECO:0007669"/>
    <property type="project" value="TreeGrafter"/>
</dbReference>
<evidence type="ECO:0000259" key="12">
    <source>
        <dbReference type="SMART" id="SM00341"/>
    </source>
</evidence>
<dbReference type="Pfam" id="PF01612">
    <property type="entry name" value="DNA_pol_A_exo1"/>
    <property type="match status" value="1"/>
</dbReference>
<dbReference type="PANTHER" id="PTHR12124">
    <property type="entry name" value="POLYMYOSITIS/SCLERODERMA AUTOANTIGEN-RELATED"/>
    <property type="match status" value="1"/>
</dbReference>
<keyword evidence="10" id="KW-0175">Coiled coil</keyword>
<feature type="compositionally biased region" description="Polar residues" evidence="11">
    <location>
        <begin position="793"/>
        <end position="804"/>
    </location>
</feature>
<feature type="coiled-coil region" evidence="10">
    <location>
        <begin position="657"/>
        <end position="684"/>
    </location>
</feature>
<dbReference type="Gene3D" id="1.10.150.80">
    <property type="entry name" value="HRDC domain"/>
    <property type="match status" value="1"/>
</dbReference>
<dbReference type="EMBL" id="OU963863">
    <property type="protein sequence ID" value="CAH0385281.1"/>
    <property type="molecule type" value="Genomic_DNA"/>
</dbReference>
<dbReference type="GO" id="GO:0071044">
    <property type="term" value="P:histone mRNA catabolic process"/>
    <property type="evidence" value="ECO:0007669"/>
    <property type="project" value="TreeGrafter"/>
</dbReference>
<dbReference type="SMART" id="SM00341">
    <property type="entry name" value="HRDC"/>
    <property type="match status" value="1"/>
</dbReference>
<dbReference type="InterPro" id="IPR002562">
    <property type="entry name" value="3'-5'_exonuclease_dom"/>
</dbReference>